<reference evidence="2" key="1">
    <citation type="journal article" date="2019" name="Int. J. Syst. Evol. Microbiol.">
        <title>The Global Catalogue of Microorganisms (GCM) 10K type strain sequencing project: providing services to taxonomists for standard genome sequencing and annotation.</title>
        <authorList>
            <consortium name="The Broad Institute Genomics Platform"/>
            <consortium name="The Broad Institute Genome Sequencing Center for Infectious Disease"/>
            <person name="Wu L."/>
            <person name="Ma J."/>
        </authorList>
    </citation>
    <scope>NUCLEOTIDE SEQUENCE [LARGE SCALE GENOMIC DNA]</scope>
    <source>
        <strain evidence="2">CGMCC 1.3240</strain>
    </source>
</reference>
<dbReference type="SUPFAM" id="SSF101478">
    <property type="entry name" value="ADP-ribosylglycohydrolase"/>
    <property type="match status" value="1"/>
</dbReference>
<evidence type="ECO:0000313" key="2">
    <source>
        <dbReference type="Proteomes" id="UP001596047"/>
    </source>
</evidence>
<evidence type="ECO:0000313" key="1">
    <source>
        <dbReference type="EMBL" id="MFC5651017.1"/>
    </source>
</evidence>
<dbReference type="InterPro" id="IPR005502">
    <property type="entry name" value="Ribosyl_crysJ1"/>
</dbReference>
<dbReference type="EMBL" id="JBHSOW010000066">
    <property type="protein sequence ID" value="MFC5651017.1"/>
    <property type="molecule type" value="Genomic_DNA"/>
</dbReference>
<protein>
    <submittedName>
        <fullName evidence="1">ADP-ribosylglycohydrolase family protein</fullName>
    </submittedName>
</protein>
<name>A0ABW0W1B9_9BACL</name>
<dbReference type="Pfam" id="PF03747">
    <property type="entry name" value="ADP_ribosyl_GH"/>
    <property type="match status" value="1"/>
</dbReference>
<dbReference type="PANTHER" id="PTHR16222:SF12">
    <property type="entry name" value="ADP-RIBOSYLGLYCOHYDROLASE-RELATED"/>
    <property type="match status" value="1"/>
</dbReference>
<dbReference type="Gene3D" id="1.10.4080.10">
    <property type="entry name" value="ADP-ribosylation/Crystallin J1"/>
    <property type="match status" value="1"/>
</dbReference>
<dbReference type="InterPro" id="IPR050792">
    <property type="entry name" value="ADP-ribosylglycohydrolase"/>
</dbReference>
<dbReference type="RefSeq" id="WP_379189613.1">
    <property type="nucleotide sequence ID" value="NZ_JBHSOW010000066.1"/>
</dbReference>
<gene>
    <name evidence="1" type="ORF">ACFPYJ_18275</name>
</gene>
<accession>A0ABW0W1B9</accession>
<comment type="caution">
    <text evidence="1">The sequence shown here is derived from an EMBL/GenBank/DDBJ whole genome shotgun (WGS) entry which is preliminary data.</text>
</comment>
<organism evidence="1 2">
    <name type="scientific">Paenibacillus solisilvae</name>
    <dbReference type="NCBI Taxonomy" id="2486751"/>
    <lineage>
        <taxon>Bacteria</taxon>
        <taxon>Bacillati</taxon>
        <taxon>Bacillota</taxon>
        <taxon>Bacilli</taxon>
        <taxon>Bacillales</taxon>
        <taxon>Paenibacillaceae</taxon>
        <taxon>Paenibacillus</taxon>
    </lineage>
</organism>
<sequence length="477" mass="53229">MAGWDSLKQLIKMEIVQRQEEGCSIEGFMDKWESAGEDRQHLLKVYEELAALTVDAAFPFEEPSELDHIRRLRPQEQGASTLAEAAYTDEQWQDKFYGAWLGRLSGCALGKPLESGAFMAGTSEHPGWRNVQLWFEGAGAWPIKGYTPRHSSAETEGIAIADWSWKSTKEHIAFMESDDDVRYTVLGLLMLEEKGLHWDSWDIGRLWHSRLTYGQVCTAETQAYLNFAQVTSHMEGWRGKPDNWEDHKEWVRTYLNPYREWIGAQIRADGFAYGAAGNPELAAEFAWRDASFSHVKNGIYGEMFAAAMIAAAFIESDPERIVAAGLQQIPATSRLAQDIGQAVEIAKSSTDQIELVSRIWEAFKHYDPVHTNNNAALVAASIIFAQGDFEKGITTAVLGGWDTDCNGATVGSILGASLGARALPASWIDPLNDTFYADLHGFHPIAVSECARRSFLVFRKIEKERLEAAANDKKVRA</sequence>
<dbReference type="Proteomes" id="UP001596047">
    <property type="component" value="Unassembled WGS sequence"/>
</dbReference>
<keyword evidence="2" id="KW-1185">Reference proteome</keyword>
<dbReference type="PANTHER" id="PTHR16222">
    <property type="entry name" value="ADP-RIBOSYLGLYCOHYDROLASE"/>
    <property type="match status" value="1"/>
</dbReference>
<proteinExistence type="predicted"/>
<dbReference type="InterPro" id="IPR036705">
    <property type="entry name" value="Ribosyl_crysJ1_sf"/>
</dbReference>